<keyword evidence="3" id="KW-1185">Reference proteome</keyword>
<organism evidence="2 3">
    <name type="scientific">Pilibacter termitis</name>
    <dbReference type="NCBI Taxonomy" id="263852"/>
    <lineage>
        <taxon>Bacteria</taxon>
        <taxon>Bacillati</taxon>
        <taxon>Bacillota</taxon>
        <taxon>Bacilli</taxon>
        <taxon>Lactobacillales</taxon>
        <taxon>Enterococcaceae</taxon>
        <taxon>Pilibacter</taxon>
    </lineage>
</organism>
<dbReference type="RefSeq" id="WP_327442546.1">
    <property type="nucleotide sequence ID" value="NZ_FUXI01000039.1"/>
</dbReference>
<gene>
    <name evidence="2" type="ORF">SAMN02745116_02449</name>
</gene>
<feature type="non-terminal residue" evidence="2">
    <location>
        <position position="1"/>
    </location>
</feature>
<reference evidence="2 3" key="1">
    <citation type="submission" date="2017-02" db="EMBL/GenBank/DDBJ databases">
        <authorList>
            <person name="Peterson S.W."/>
        </authorList>
    </citation>
    <scope>NUCLEOTIDE SEQUENCE [LARGE SCALE GENOMIC DNA]</scope>
    <source>
        <strain evidence="2 3">ATCC BAA-1030</strain>
    </source>
</reference>
<dbReference type="Gene3D" id="2.40.50.670">
    <property type="match status" value="1"/>
</dbReference>
<dbReference type="Pfam" id="PF16775">
    <property type="entry name" value="ZoocinA_TRD"/>
    <property type="match status" value="1"/>
</dbReference>
<feature type="domain" description="Lytic exoenzyme target recognition" evidence="1">
    <location>
        <begin position="45"/>
        <end position="151"/>
    </location>
</feature>
<evidence type="ECO:0000259" key="1">
    <source>
        <dbReference type="Pfam" id="PF16775"/>
    </source>
</evidence>
<dbReference type="Proteomes" id="UP000190328">
    <property type="component" value="Unassembled WGS sequence"/>
</dbReference>
<dbReference type="InterPro" id="IPR031898">
    <property type="entry name" value="ZoocinA_TRD"/>
</dbReference>
<protein>
    <submittedName>
        <fullName evidence="2">Target recognition domain of lytic exoenzyme</fullName>
    </submittedName>
</protein>
<name>A0A1T4R5N3_9ENTE</name>
<dbReference type="EMBL" id="FUXI01000039">
    <property type="protein sequence ID" value="SKA11374.1"/>
    <property type="molecule type" value="Genomic_DNA"/>
</dbReference>
<evidence type="ECO:0000313" key="3">
    <source>
        <dbReference type="Proteomes" id="UP000190328"/>
    </source>
</evidence>
<evidence type="ECO:0000313" key="2">
    <source>
        <dbReference type="EMBL" id="SKA11374.1"/>
    </source>
</evidence>
<dbReference type="InterPro" id="IPR038263">
    <property type="entry name" value="Lytic_exo_TRD_sf"/>
</dbReference>
<dbReference type="AlphaFoldDB" id="A0A1T4R5N3"/>
<sequence>EQVKVYSWSKKEYLVKLNGKELGWLLEQDTWGQLPSKIPVTKDKRKVYRIDDLQFVNGVWQVRCNDLAPAGFDWTDNGIPVDYITKINADGTNLASNGTEVKKGDCFVFDYGQLSDTNYGVYDSGWYWRQFGTARHGRIWLSAWNGNHLYYG</sequence>
<accession>A0A1T4R5N3</accession>
<proteinExistence type="predicted"/>